<dbReference type="SUPFAM" id="SSF57701">
    <property type="entry name" value="Zn2/Cys6 DNA-binding domain"/>
    <property type="match status" value="1"/>
</dbReference>
<evidence type="ECO:0000256" key="5">
    <source>
        <dbReference type="SAM" id="MobiDB-lite"/>
    </source>
</evidence>
<feature type="compositionally biased region" description="Polar residues" evidence="5">
    <location>
        <begin position="8"/>
        <end position="27"/>
    </location>
</feature>
<dbReference type="AlphaFoldDB" id="A0A395T7Y6"/>
<feature type="domain" description="Zn(2)-C6 fungal-type" evidence="6">
    <location>
        <begin position="38"/>
        <end position="68"/>
    </location>
</feature>
<evidence type="ECO:0000256" key="1">
    <source>
        <dbReference type="ARBA" id="ARBA00004123"/>
    </source>
</evidence>
<dbReference type="CDD" id="cd00067">
    <property type="entry name" value="GAL4"/>
    <property type="match status" value="1"/>
</dbReference>
<dbReference type="PROSITE" id="PS00463">
    <property type="entry name" value="ZN2_CY6_FUNGAL_1"/>
    <property type="match status" value="1"/>
</dbReference>
<feature type="compositionally biased region" description="Polar residues" evidence="5">
    <location>
        <begin position="180"/>
        <end position="206"/>
    </location>
</feature>
<dbReference type="PANTHER" id="PTHR46910:SF3">
    <property type="entry name" value="HALOTOLERANCE PROTEIN 9-RELATED"/>
    <property type="match status" value="1"/>
</dbReference>
<dbReference type="CDD" id="cd12148">
    <property type="entry name" value="fungal_TF_MHR"/>
    <property type="match status" value="1"/>
</dbReference>
<keyword evidence="3" id="KW-0238">DNA-binding</keyword>
<dbReference type="GO" id="GO:0005634">
    <property type="term" value="C:nucleus"/>
    <property type="evidence" value="ECO:0007669"/>
    <property type="project" value="UniProtKB-SubCell"/>
</dbReference>
<proteinExistence type="predicted"/>
<protein>
    <submittedName>
        <fullName evidence="7">Nitrate assimilation regulatory nira</fullName>
    </submittedName>
</protein>
<gene>
    <name evidence="7" type="ORF">FLONG3_1112</name>
</gene>
<accession>A0A395T7Y6</accession>
<feature type="compositionally biased region" description="Polar residues" evidence="5">
    <location>
        <begin position="130"/>
        <end position="166"/>
    </location>
</feature>
<evidence type="ECO:0000256" key="3">
    <source>
        <dbReference type="ARBA" id="ARBA00023125"/>
    </source>
</evidence>
<evidence type="ECO:0000313" key="8">
    <source>
        <dbReference type="Proteomes" id="UP000266234"/>
    </source>
</evidence>
<evidence type="ECO:0000259" key="6">
    <source>
        <dbReference type="PROSITE" id="PS50048"/>
    </source>
</evidence>
<feature type="region of interest" description="Disordered" evidence="5">
    <location>
        <begin position="130"/>
        <end position="206"/>
    </location>
</feature>
<dbReference type="EMBL" id="PXOG01000024">
    <property type="protein sequence ID" value="RGP80771.1"/>
    <property type="molecule type" value="Genomic_DNA"/>
</dbReference>
<feature type="compositionally biased region" description="Basic and acidic residues" evidence="5">
    <location>
        <begin position="167"/>
        <end position="176"/>
    </location>
</feature>
<organism evidence="7 8">
    <name type="scientific">Fusarium longipes</name>
    <dbReference type="NCBI Taxonomy" id="694270"/>
    <lineage>
        <taxon>Eukaryota</taxon>
        <taxon>Fungi</taxon>
        <taxon>Dikarya</taxon>
        <taxon>Ascomycota</taxon>
        <taxon>Pezizomycotina</taxon>
        <taxon>Sordariomycetes</taxon>
        <taxon>Hypocreomycetidae</taxon>
        <taxon>Hypocreales</taxon>
        <taxon>Nectriaceae</taxon>
        <taxon>Fusarium</taxon>
    </lineage>
</organism>
<feature type="region of interest" description="Disordered" evidence="5">
    <location>
        <begin position="1"/>
        <end position="27"/>
    </location>
</feature>
<dbReference type="GO" id="GO:0008270">
    <property type="term" value="F:zinc ion binding"/>
    <property type="evidence" value="ECO:0007669"/>
    <property type="project" value="InterPro"/>
</dbReference>
<evidence type="ECO:0000313" key="7">
    <source>
        <dbReference type="EMBL" id="RGP80771.1"/>
    </source>
</evidence>
<dbReference type="SMART" id="SM00066">
    <property type="entry name" value="GAL4"/>
    <property type="match status" value="1"/>
</dbReference>
<dbReference type="InterPro" id="IPR001138">
    <property type="entry name" value="Zn2Cys6_DnaBD"/>
</dbReference>
<dbReference type="InterPro" id="IPR036864">
    <property type="entry name" value="Zn2-C6_fun-type_DNA-bd_sf"/>
</dbReference>
<dbReference type="GO" id="GO:0003677">
    <property type="term" value="F:DNA binding"/>
    <property type="evidence" value="ECO:0007669"/>
    <property type="project" value="UniProtKB-KW"/>
</dbReference>
<sequence length="684" mass="76635">MSFRAIQPASSQSGAEENYTPLSRQSSRLPKYHNAVQACENCRKSKTKCNEERPRCSTCIRKNRQCSYKTDDKQRLISATKSRLESLERLFSNLQTSSPDEANELLQRIRASGDVNSIIAANAETTVTPSLVTASSKGSDLSTISSSLGTTKSVPTGSGTASSTQEQVRDPHRNSMEMDMNSSISGQPSPLTTSTNQSSSDQLQNPDASVTAQALDSFFSCSGKLFHVFNKDDILEYYRHVFEAEESFSESLEAKLGCIMAVAAVGAQYQSSKFSKDLRVRFYNLAKLSLDAIIEQQPLQAIKVCTLLAQYNIFDKEMVALSYVGKWFILTLCWLSSTLGYISGNDTICDTKLLTELRVFRSSDISEVIQIAMVKICILKANILRMQVAFKELTMSAIQSIRGDLQKWHQELPDAIRIEAISSADLSLEAKRSALHVHLLYFGAVMLLYRRIACQFMQSYNSGQRGNNLPIPLHRPMAEQSTEAVLVSRQSAKILKLLLEEDSVFKRCWLVIFQAYATATILLHAAIQKCLHGFNPLAWKNDLERANECLVVLAFCATDDPVAARFHKRLKAIYEEIYSLQSSYNPPDARDGFSSLDHDYLLSIPANAKSSHVNLSLNLLTMLSQPFGDEFGDPRANQRWLTDPSRYEYPQLLERLDLDYEKNIFHQWDTSKMKYASSATLGAR</sequence>
<dbReference type="Pfam" id="PF00172">
    <property type="entry name" value="Zn_clus"/>
    <property type="match status" value="1"/>
</dbReference>
<reference evidence="7 8" key="1">
    <citation type="journal article" date="2018" name="PLoS Pathog.">
        <title>Evolution of structural diversity of trichothecenes, a family of toxins produced by plant pathogenic and entomopathogenic fungi.</title>
        <authorList>
            <person name="Proctor R.H."/>
            <person name="McCormick S.P."/>
            <person name="Kim H.S."/>
            <person name="Cardoza R.E."/>
            <person name="Stanley A.M."/>
            <person name="Lindo L."/>
            <person name="Kelly A."/>
            <person name="Brown D.W."/>
            <person name="Lee T."/>
            <person name="Vaughan M.M."/>
            <person name="Alexander N.J."/>
            <person name="Busman M."/>
            <person name="Gutierrez S."/>
        </authorList>
    </citation>
    <scope>NUCLEOTIDE SEQUENCE [LARGE SCALE GENOMIC DNA]</scope>
    <source>
        <strain evidence="7 8">NRRL 20695</strain>
    </source>
</reference>
<dbReference type="InterPro" id="IPR050987">
    <property type="entry name" value="AtrR-like"/>
</dbReference>
<comment type="caution">
    <text evidence="7">The sequence shown here is derived from an EMBL/GenBank/DDBJ whole genome shotgun (WGS) entry which is preliminary data.</text>
</comment>
<evidence type="ECO:0000256" key="4">
    <source>
        <dbReference type="ARBA" id="ARBA00023242"/>
    </source>
</evidence>
<dbReference type="Gene3D" id="4.10.240.10">
    <property type="entry name" value="Zn(2)-C6 fungal-type DNA-binding domain"/>
    <property type="match status" value="1"/>
</dbReference>
<keyword evidence="4" id="KW-0539">Nucleus</keyword>
<comment type="subcellular location">
    <subcellularLocation>
        <location evidence="1">Nucleus</location>
    </subcellularLocation>
</comment>
<dbReference type="Proteomes" id="UP000266234">
    <property type="component" value="Unassembled WGS sequence"/>
</dbReference>
<dbReference type="STRING" id="694270.A0A395T7Y6"/>
<evidence type="ECO:0000256" key="2">
    <source>
        <dbReference type="ARBA" id="ARBA00022723"/>
    </source>
</evidence>
<keyword evidence="2" id="KW-0479">Metal-binding</keyword>
<keyword evidence="8" id="KW-1185">Reference proteome</keyword>
<dbReference type="OrthoDB" id="1919336at2759"/>
<dbReference type="PANTHER" id="PTHR46910">
    <property type="entry name" value="TRANSCRIPTION FACTOR PDR1"/>
    <property type="match status" value="1"/>
</dbReference>
<dbReference type="GO" id="GO:0000981">
    <property type="term" value="F:DNA-binding transcription factor activity, RNA polymerase II-specific"/>
    <property type="evidence" value="ECO:0007669"/>
    <property type="project" value="InterPro"/>
</dbReference>
<dbReference type="PROSITE" id="PS50048">
    <property type="entry name" value="ZN2_CY6_FUNGAL_2"/>
    <property type="match status" value="1"/>
</dbReference>
<name>A0A395T7Y6_9HYPO</name>